<protein>
    <submittedName>
        <fullName evidence="1">ArsR family transcriptional regulator</fullName>
    </submittedName>
</protein>
<feature type="non-terminal residue" evidence="1">
    <location>
        <position position="253"/>
    </location>
</feature>
<dbReference type="EMBL" id="JBEPEK010000736">
    <property type="protein sequence ID" value="MER7187139.1"/>
    <property type="molecule type" value="Genomic_DNA"/>
</dbReference>
<comment type="caution">
    <text evidence="1">The sequence shown here is derived from an EMBL/GenBank/DDBJ whole genome shotgun (WGS) entry which is preliminary data.</text>
</comment>
<accession>A0ABV1XDR0</accession>
<evidence type="ECO:0000313" key="2">
    <source>
        <dbReference type="Proteomes" id="UP001474181"/>
    </source>
</evidence>
<proteinExistence type="predicted"/>
<sequence length="253" mass="27930">MLHIHFTEADLARTRLASEPDPLWEIALSLHRLQTQQGRSAHAEWYRTTRVRLADEGLEGVLRHLLLPLFPRSAYFPDFLTPPEGAEGLTAGLAAMVDTPADRVRREVARFRSVGAPQWAARLAERGTRQDLAGALRRYHEVAVAPYRERAMARVEADRSVRGRTLLAGGVDGLLGGLGPQMRWEAPVLHVHYPAEERDLRLGGRGLVLVPSYFCWGPPIALADSALPPVLVYPLLRETRPAATGRPLGALLG</sequence>
<name>A0ABV1XDR0_9ACTN</name>
<reference evidence="1 2" key="1">
    <citation type="submission" date="2024-06" db="EMBL/GenBank/DDBJ databases">
        <title>The Natural Products Discovery Center: Release of the First 8490 Sequenced Strains for Exploring Actinobacteria Biosynthetic Diversity.</title>
        <authorList>
            <person name="Kalkreuter E."/>
            <person name="Kautsar S.A."/>
            <person name="Yang D."/>
            <person name="Bader C.D."/>
            <person name="Teijaro C.N."/>
            <person name="Fluegel L."/>
            <person name="Davis C.M."/>
            <person name="Simpson J.R."/>
            <person name="Lauterbach L."/>
            <person name="Steele A.D."/>
            <person name="Gui C."/>
            <person name="Meng S."/>
            <person name="Li G."/>
            <person name="Viehrig K."/>
            <person name="Ye F."/>
            <person name="Su P."/>
            <person name="Kiefer A.F."/>
            <person name="Nichols A."/>
            <person name="Cepeda A.J."/>
            <person name="Yan W."/>
            <person name="Fan B."/>
            <person name="Jiang Y."/>
            <person name="Adhikari A."/>
            <person name="Zheng C.-J."/>
            <person name="Schuster L."/>
            <person name="Cowan T.M."/>
            <person name="Smanski M.J."/>
            <person name="Chevrette M.G."/>
            <person name="De Carvalho L.P.S."/>
            <person name="Shen B."/>
        </authorList>
    </citation>
    <scope>NUCLEOTIDE SEQUENCE [LARGE SCALE GENOMIC DNA]</scope>
    <source>
        <strain evidence="1 2">NPDC000234</strain>
    </source>
</reference>
<dbReference type="Proteomes" id="UP001474181">
    <property type="component" value="Unassembled WGS sequence"/>
</dbReference>
<gene>
    <name evidence="1" type="ORF">ABT404_48095</name>
</gene>
<dbReference type="RefSeq" id="WP_350791346.1">
    <property type="nucleotide sequence ID" value="NZ_JBEPEK010000736.1"/>
</dbReference>
<keyword evidence="2" id="KW-1185">Reference proteome</keyword>
<organism evidence="1 2">
    <name type="scientific">Streptomyces hyaluromycini</name>
    <dbReference type="NCBI Taxonomy" id="1377993"/>
    <lineage>
        <taxon>Bacteria</taxon>
        <taxon>Bacillati</taxon>
        <taxon>Actinomycetota</taxon>
        <taxon>Actinomycetes</taxon>
        <taxon>Kitasatosporales</taxon>
        <taxon>Streptomycetaceae</taxon>
        <taxon>Streptomyces</taxon>
    </lineage>
</organism>
<evidence type="ECO:0000313" key="1">
    <source>
        <dbReference type="EMBL" id="MER7187139.1"/>
    </source>
</evidence>